<dbReference type="Pfam" id="PF03816">
    <property type="entry name" value="LytR_cpsA_psr"/>
    <property type="match status" value="1"/>
</dbReference>
<evidence type="ECO:0000313" key="6">
    <source>
        <dbReference type="EMBL" id="GFP36419.1"/>
    </source>
</evidence>
<dbReference type="PANTHER" id="PTHR33392:SF6">
    <property type="entry name" value="POLYISOPRENYL-TEICHOIC ACID--PEPTIDOGLYCAN TEICHOIC ACID TRANSFERASE TAGU"/>
    <property type="match status" value="1"/>
</dbReference>
<dbReference type="EMBL" id="BLSD01000013">
    <property type="protein sequence ID" value="GFP38710.1"/>
    <property type="molecule type" value="Genomic_DNA"/>
</dbReference>
<comment type="similarity">
    <text evidence="1">Belongs to the LytR/CpsA/Psr (LCP) family.</text>
</comment>
<evidence type="ECO:0000259" key="3">
    <source>
        <dbReference type="Pfam" id="PF03816"/>
    </source>
</evidence>
<evidence type="ECO:0000313" key="10">
    <source>
        <dbReference type="Proteomes" id="UP000585609"/>
    </source>
</evidence>
<keyword evidence="2" id="KW-1133">Transmembrane helix</keyword>
<dbReference type="PANTHER" id="PTHR33392">
    <property type="entry name" value="POLYISOPRENYL-TEICHOIC ACID--PEPTIDOGLYCAN TEICHOIC ACID TRANSFERASE TAGU"/>
    <property type="match status" value="1"/>
</dbReference>
<dbReference type="Proteomes" id="UP000561271">
    <property type="component" value="Unassembled WGS sequence"/>
</dbReference>
<evidence type="ECO:0000313" key="7">
    <source>
        <dbReference type="EMBL" id="GFP38710.1"/>
    </source>
</evidence>
<evidence type="ECO:0000256" key="1">
    <source>
        <dbReference type="ARBA" id="ARBA00006068"/>
    </source>
</evidence>
<dbReference type="EMBL" id="BLRW01000029">
    <property type="protein sequence ID" value="GFP22901.1"/>
    <property type="molecule type" value="Genomic_DNA"/>
</dbReference>
<dbReference type="Proteomes" id="UP000569018">
    <property type="component" value="Unassembled WGS sequence"/>
</dbReference>
<evidence type="ECO:0000313" key="4">
    <source>
        <dbReference type="EMBL" id="GFP22901.1"/>
    </source>
</evidence>
<reference evidence="8 9" key="1">
    <citation type="journal article" date="2020" name="Front. Microbiol.">
        <title>Single-cell genomics of novel Actinobacteria with the Wood-Ljungdahl pathway discovered in a serpentinizing system.</title>
        <authorList>
            <person name="Merino N."/>
            <person name="Kawai M."/>
            <person name="Boyd E.S."/>
            <person name="Colman D.R."/>
            <person name="McGlynn S.E."/>
            <person name="Nealson K.H."/>
            <person name="Kurokawa K."/>
            <person name="Hongoh Y."/>
        </authorList>
    </citation>
    <scope>NUCLEOTIDE SEQUENCE [LARGE SCALE GENOMIC DNA]</scope>
    <source>
        <strain evidence="4 10">S09_30</strain>
        <strain evidence="5 11">S34</strain>
        <strain evidence="6 8">S44</strain>
        <strain evidence="7 9">S47</strain>
    </source>
</reference>
<feature type="domain" description="Cell envelope-related transcriptional attenuator" evidence="3">
    <location>
        <begin position="92"/>
        <end position="233"/>
    </location>
</feature>
<dbReference type="InterPro" id="IPR050922">
    <property type="entry name" value="LytR/CpsA/Psr_CW_biosynth"/>
</dbReference>
<evidence type="ECO:0000313" key="5">
    <source>
        <dbReference type="EMBL" id="GFP30311.1"/>
    </source>
</evidence>
<evidence type="ECO:0000313" key="8">
    <source>
        <dbReference type="Proteomes" id="UP000561271"/>
    </source>
</evidence>
<dbReference type="EMBL" id="BLSC01000004">
    <property type="protein sequence ID" value="GFP36419.1"/>
    <property type="molecule type" value="Genomic_DNA"/>
</dbReference>
<feature type="transmembrane region" description="Helical" evidence="2">
    <location>
        <begin position="20"/>
        <end position="37"/>
    </location>
</feature>
<dbReference type="GO" id="GO:0005975">
    <property type="term" value="P:carbohydrate metabolic process"/>
    <property type="evidence" value="ECO:0007669"/>
    <property type="project" value="UniProtKB-ARBA"/>
</dbReference>
<sequence>MLNAMRRRKARPKAARRILYILPILIVVVIGSFFYIWQRWEGYKEEINQHITQGSETVIEVLDEPPAPEEPLNILIVGKDARPELQDGGPGHADAIMLLRLDPRLMKGYLISVLRDTRVEIPGYGAHKINAALAWGGEELLIQVVQDFLGLPIHHYVTVDFEGFKKLVDVLGGVDVVVNQPLIDELSGANFPVGEHHLDGEQALAFVRSRSYITADKERVYQQQYFLRQLVDQHLTVANLAKIPEFFELLKEYIRTDLDIDTILRYSLPIRQSNPRENLIMATIPTTPKFDEENQIWYEIPRKDEIEVMIQNILEGKTPVKYGAEYDDLGTTPEVMEVNKEYNVKVKVTNTGYETWRNYGIITNLSYHWYEYETGKVVMYHDGKRAFLPVEDLKPGESVTYELTVVAPSAPGSYLLQYDLVLEGVVWFSRAGNPTLDRVIEVKEQT</sequence>
<protein>
    <recommendedName>
        <fullName evidence="3">Cell envelope-related transcriptional attenuator domain-containing protein</fullName>
    </recommendedName>
</protein>
<dbReference type="NCBIfam" id="TIGR00350">
    <property type="entry name" value="lytR_cpsA_psr"/>
    <property type="match status" value="1"/>
</dbReference>
<evidence type="ECO:0000256" key="2">
    <source>
        <dbReference type="SAM" id="Phobius"/>
    </source>
</evidence>
<proteinExistence type="inferred from homology"/>
<evidence type="ECO:0000313" key="11">
    <source>
        <dbReference type="Proteomes" id="UP000588083"/>
    </source>
</evidence>
<gene>
    <name evidence="4" type="ORF">HKBW3S09_00368</name>
    <name evidence="5" type="ORF">HKBW3S34_01232</name>
    <name evidence="6" type="ORF">HKBW3S44_00102</name>
    <name evidence="7" type="ORF">HKBW3S47_00411</name>
</gene>
<keyword evidence="2" id="KW-0472">Membrane</keyword>
<dbReference type="InterPro" id="IPR013783">
    <property type="entry name" value="Ig-like_fold"/>
</dbReference>
<keyword evidence="11" id="KW-1185">Reference proteome</keyword>
<dbReference type="EMBL" id="BLRZ01000056">
    <property type="protein sequence ID" value="GFP30311.1"/>
    <property type="molecule type" value="Genomic_DNA"/>
</dbReference>
<dbReference type="Gene3D" id="2.60.40.10">
    <property type="entry name" value="Immunoglobulins"/>
    <property type="match status" value="1"/>
</dbReference>
<dbReference type="InterPro" id="IPR004474">
    <property type="entry name" value="LytR_CpsA_psr"/>
</dbReference>
<dbReference type="Gene3D" id="3.40.630.190">
    <property type="entry name" value="LCP protein"/>
    <property type="match status" value="1"/>
</dbReference>
<dbReference type="Proteomes" id="UP000585609">
    <property type="component" value="Unassembled WGS sequence"/>
</dbReference>
<organism evidence="5 11">
    <name type="scientific">Candidatus Hakubella thermalkaliphila</name>
    <dbReference type="NCBI Taxonomy" id="2754717"/>
    <lineage>
        <taxon>Bacteria</taxon>
        <taxon>Bacillati</taxon>
        <taxon>Actinomycetota</taxon>
        <taxon>Actinomycetota incertae sedis</taxon>
        <taxon>Candidatus Hakubellales</taxon>
        <taxon>Candidatus Hakubellaceae</taxon>
        <taxon>Candidatus Hakubella</taxon>
    </lineage>
</organism>
<dbReference type="Proteomes" id="UP000588083">
    <property type="component" value="Unassembled WGS sequence"/>
</dbReference>
<name>A0A6V8PHI0_9ACTN</name>
<comment type="caution">
    <text evidence="5">The sequence shown here is derived from an EMBL/GenBank/DDBJ whole genome shotgun (WGS) entry which is preliminary data.</text>
</comment>
<accession>A0A6V8PHI0</accession>
<evidence type="ECO:0000313" key="9">
    <source>
        <dbReference type="Proteomes" id="UP000569018"/>
    </source>
</evidence>
<dbReference type="AlphaFoldDB" id="A0A6V8PHI0"/>
<keyword evidence="2" id="KW-0812">Transmembrane</keyword>